<dbReference type="Gene3D" id="3.40.630.30">
    <property type="match status" value="1"/>
</dbReference>
<dbReference type="InterPro" id="IPR016181">
    <property type="entry name" value="Acyl_CoA_acyltransferase"/>
</dbReference>
<dbReference type="AlphaFoldDB" id="A0AAD6HKQ2"/>
<dbReference type="PANTHER" id="PTHR42791">
    <property type="entry name" value="GNAT FAMILY ACETYLTRANSFERASE"/>
    <property type="match status" value="1"/>
</dbReference>
<dbReference type="Proteomes" id="UP001215712">
    <property type="component" value="Unassembled WGS sequence"/>
</dbReference>
<keyword evidence="3" id="KW-1185">Reference proteome</keyword>
<dbReference type="Pfam" id="PF00583">
    <property type="entry name" value="Acetyltransf_1"/>
    <property type="match status" value="1"/>
</dbReference>
<organism evidence="2 3">
    <name type="scientific">Penicillium malachiteum</name>
    <dbReference type="NCBI Taxonomy" id="1324776"/>
    <lineage>
        <taxon>Eukaryota</taxon>
        <taxon>Fungi</taxon>
        <taxon>Dikarya</taxon>
        <taxon>Ascomycota</taxon>
        <taxon>Pezizomycotina</taxon>
        <taxon>Eurotiomycetes</taxon>
        <taxon>Eurotiomycetidae</taxon>
        <taxon>Eurotiales</taxon>
        <taxon>Aspergillaceae</taxon>
        <taxon>Penicillium</taxon>
    </lineage>
</organism>
<evidence type="ECO:0000313" key="3">
    <source>
        <dbReference type="Proteomes" id="UP001215712"/>
    </source>
</evidence>
<gene>
    <name evidence="2" type="ORF">N7493_006511</name>
</gene>
<proteinExistence type="predicted"/>
<reference evidence="2" key="1">
    <citation type="journal article" date="2023" name="IMA Fungus">
        <title>Comparative genomic study of the Penicillium genus elucidates a diverse pangenome and 15 lateral gene transfer events.</title>
        <authorList>
            <person name="Petersen C."/>
            <person name="Sorensen T."/>
            <person name="Nielsen M.R."/>
            <person name="Sondergaard T.E."/>
            <person name="Sorensen J.L."/>
            <person name="Fitzpatrick D.A."/>
            <person name="Frisvad J.C."/>
            <person name="Nielsen K.L."/>
        </authorList>
    </citation>
    <scope>NUCLEOTIDE SEQUENCE</scope>
    <source>
        <strain evidence="2">IBT 17514</strain>
    </source>
</reference>
<dbReference type="CDD" id="cd04301">
    <property type="entry name" value="NAT_SF"/>
    <property type="match status" value="1"/>
</dbReference>
<dbReference type="SUPFAM" id="SSF55729">
    <property type="entry name" value="Acyl-CoA N-acyltransferases (Nat)"/>
    <property type="match status" value="1"/>
</dbReference>
<dbReference type="InterPro" id="IPR052523">
    <property type="entry name" value="Trichothecene_AcTrans"/>
</dbReference>
<dbReference type="InterPro" id="IPR000182">
    <property type="entry name" value="GNAT_dom"/>
</dbReference>
<evidence type="ECO:0000313" key="2">
    <source>
        <dbReference type="EMBL" id="KAJ5724783.1"/>
    </source>
</evidence>
<comment type="caution">
    <text evidence="2">The sequence shown here is derived from an EMBL/GenBank/DDBJ whole genome shotgun (WGS) entry which is preliminary data.</text>
</comment>
<dbReference type="PROSITE" id="PS51186">
    <property type="entry name" value="GNAT"/>
    <property type="match status" value="1"/>
</dbReference>
<dbReference type="EMBL" id="JAQJAN010000008">
    <property type="protein sequence ID" value="KAJ5724783.1"/>
    <property type="molecule type" value="Genomic_DNA"/>
</dbReference>
<accession>A0AAD6HKQ2</accession>
<dbReference type="GO" id="GO:0016747">
    <property type="term" value="F:acyltransferase activity, transferring groups other than amino-acyl groups"/>
    <property type="evidence" value="ECO:0007669"/>
    <property type="project" value="InterPro"/>
</dbReference>
<evidence type="ECO:0000259" key="1">
    <source>
        <dbReference type="PROSITE" id="PS51186"/>
    </source>
</evidence>
<protein>
    <recommendedName>
        <fullName evidence="1">N-acetyltransferase domain-containing protein</fullName>
    </recommendedName>
</protein>
<reference evidence="2" key="2">
    <citation type="submission" date="2023-01" db="EMBL/GenBank/DDBJ databases">
        <authorList>
            <person name="Petersen C."/>
        </authorList>
    </citation>
    <scope>NUCLEOTIDE SEQUENCE</scope>
    <source>
        <strain evidence="2">IBT 17514</strain>
    </source>
</reference>
<sequence>MGESNPRSIKFQILPATADDFYALAEVEAVSNLAATKTALESNITYLMFGQLKNEECNKHRANGLNEMLTSDPAMKNYKAVVQDENGQDKIVAWAQWGFYTEVPVIKDWADREWPEGANAAACNGIIAGISSARKKHMAGKPHAFLQVLATLPEYRCQGIASTMLKQGIAEAKEKGLNDFFLTASADGHDLYAKYGFRDIEHLELDIEKYGGFGDARVIAMGRFD</sequence>
<feature type="domain" description="N-acetyltransferase" evidence="1">
    <location>
        <begin position="76"/>
        <end position="225"/>
    </location>
</feature>
<name>A0AAD6HKQ2_9EURO</name>
<dbReference type="PANTHER" id="PTHR42791:SF2">
    <property type="entry name" value="N-ACETYLTRANSFERASE DOMAIN-CONTAINING PROTEIN"/>
    <property type="match status" value="1"/>
</dbReference>